<evidence type="ECO:0000313" key="11">
    <source>
        <dbReference type="Proteomes" id="UP000774617"/>
    </source>
</evidence>
<dbReference type="SUPFAM" id="SSF56112">
    <property type="entry name" value="Protein kinase-like (PK-like)"/>
    <property type="match status" value="1"/>
</dbReference>
<keyword evidence="2" id="KW-0723">Serine/threonine-protein kinase</keyword>
<evidence type="ECO:0000259" key="9">
    <source>
        <dbReference type="PROSITE" id="PS50011"/>
    </source>
</evidence>
<dbReference type="EMBL" id="JAGTJR010000036">
    <property type="protein sequence ID" value="KAH7036228.1"/>
    <property type="molecule type" value="Genomic_DNA"/>
</dbReference>
<protein>
    <recommendedName>
        <fullName evidence="1">non-specific serine/threonine protein kinase</fullName>
        <ecNumber evidence="1">2.7.11.1</ecNumber>
    </recommendedName>
</protein>
<dbReference type="PROSITE" id="PS50011">
    <property type="entry name" value="PROTEIN_KINASE_DOM"/>
    <property type="match status" value="1"/>
</dbReference>
<keyword evidence="5 10" id="KW-0418">Kinase</keyword>
<keyword evidence="3" id="KW-0808">Transferase</keyword>
<evidence type="ECO:0000256" key="1">
    <source>
        <dbReference type="ARBA" id="ARBA00012513"/>
    </source>
</evidence>
<reference evidence="10 11" key="1">
    <citation type="journal article" date="2021" name="Nat. Commun.">
        <title>Genetic determinants of endophytism in the Arabidopsis root mycobiome.</title>
        <authorList>
            <person name="Mesny F."/>
            <person name="Miyauchi S."/>
            <person name="Thiergart T."/>
            <person name="Pickel B."/>
            <person name="Atanasova L."/>
            <person name="Karlsson M."/>
            <person name="Huettel B."/>
            <person name="Barry K.W."/>
            <person name="Haridas S."/>
            <person name="Chen C."/>
            <person name="Bauer D."/>
            <person name="Andreopoulos W."/>
            <person name="Pangilinan J."/>
            <person name="LaButti K."/>
            <person name="Riley R."/>
            <person name="Lipzen A."/>
            <person name="Clum A."/>
            <person name="Drula E."/>
            <person name="Henrissat B."/>
            <person name="Kohler A."/>
            <person name="Grigoriev I.V."/>
            <person name="Martin F.M."/>
            <person name="Hacquard S."/>
        </authorList>
    </citation>
    <scope>NUCLEOTIDE SEQUENCE [LARGE SCALE GENOMIC DNA]</scope>
    <source>
        <strain evidence="10 11">MPI-SDFR-AT-0080</strain>
    </source>
</reference>
<evidence type="ECO:0000256" key="7">
    <source>
        <dbReference type="ARBA" id="ARBA00047899"/>
    </source>
</evidence>
<evidence type="ECO:0000256" key="4">
    <source>
        <dbReference type="ARBA" id="ARBA00022741"/>
    </source>
</evidence>
<dbReference type="InterPro" id="IPR051334">
    <property type="entry name" value="SRPK"/>
</dbReference>
<name>A0ABQ8FY47_9PEZI</name>
<evidence type="ECO:0000256" key="5">
    <source>
        <dbReference type="ARBA" id="ARBA00022777"/>
    </source>
</evidence>
<keyword evidence="4" id="KW-0547">Nucleotide-binding</keyword>
<accession>A0ABQ8FY47</accession>
<dbReference type="InterPro" id="IPR011009">
    <property type="entry name" value="Kinase-like_dom_sf"/>
</dbReference>
<evidence type="ECO:0000256" key="3">
    <source>
        <dbReference type="ARBA" id="ARBA00022679"/>
    </source>
</evidence>
<dbReference type="GO" id="GO:0016301">
    <property type="term" value="F:kinase activity"/>
    <property type="evidence" value="ECO:0007669"/>
    <property type="project" value="UniProtKB-KW"/>
</dbReference>
<dbReference type="SMART" id="SM00220">
    <property type="entry name" value="S_TKc"/>
    <property type="match status" value="1"/>
</dbReference>
<evidence type="ECO:0000256" key="2">
    <source>
        <dbReference type="ARBA" id="ARBA00022527"/>
    </source>
</evidence>
<keyword evidence="6" id="KW-0067">ATP-binding</keyword>
<proteinExistence type="predicted"/>
<organism evidence="10 11">
    <name type="scientific">Macrophomina phaseolina</name>
    <dbReference type="NCBI Taxonomy" id="35725"/>
    <lineage>
        <taxon>Eukaryota</taxon>
        <taxon>Fungi</taxon>
        <taxon>Dikarya</taxon>
        <taxon>Ascomycota</taxon>
        <taxon>Pezizomycotina</taxon>
        <taxon>Dothideomycetes</taxon>
        <taxon>Dothideomycetes incertae sedis</taxon>
        <taxon>Botryosphaeriales</taxon>
        <taxon>Botryosphaeriaceae</taxon>
        <taxon>Macrophomina</taxon>
    </lineage>
</organism>
<dbReference type="PANTHER" id="PTHR47634:SF9">
    <property type="entry name" value="PROTEIN KINASE DOMAIN-CONTAINING PROTEIN-RELATED"/>
    <property type="match status" value="1"/>
</dbReference>
<dbReference type="Gene3D" id="3.30.200.20">
    <property type="entry name" value="Phosphorylase Kinase, domain 1"/>
    <property type="match status" value="1"/>
</dbReference>
<dbReference type="Proteomes" id="UP000774617">
    <property type="component" value="Unassembled WGS sequence"/>
</dbReference>
<dbReference type="EC" id="2.7.11.1" evidence="1"/>
<comment type="caution">
    <text evidence="10">The sequence shown here is derived from an EMBL/GenBank/DDBJ whole genome shotgun (WGS) entry which is preliminary data.</text>
</comment>
<dbReference type="Pfam" id="PF00069">
    <property type="entry name" value="Pkinase"/>
    <property type="match status" value="2"/>
</dbReference>
<evidence type="ECO:0000256" key="8">
    <source>
        <dbReference type="ARBA" id="ARBA00048679"/>
    </source>
</evidence>
<evidence type="ECO:0000256" key="6">
    <source>
        <dbReference type="ARBA" id="ARBA00022840"/>
    </source>
</evidence>
<dbReference type="Gene3D" id="1.10.510.10">
    <property type="entry name" value="Transferase(Phosphotransferase) domain 1"/>
    <property type="match status" value="1"/>
</dbReference>
<comment type="catalytic activity">
    <reaction evidence="8">
        <text>L-seryl-[protein] + ATP = O-phospho-L-seryl-[protein] + ADP + H(+)</text>
        <dbReference type="Rhea" id="RHEA:17989"/>
        <dbReference type="Rhea" id="RHEA-COMP:9863"/>
        <dbReference type="Rhea" id="RHEA-COMP:11604"/>
        <dbReference type="ChEBI" id="CHEBI:15378"/>
        <dbReference type="ChEBI" id="CHEBI:29999"/>
        <dbReference type="ChEBI" id="CHEBI:30616"/>
        <dbReference type="ChEBI" id="CHEBI:83421"/>
        <dbReference type="ChEBI" id="CHEBI:456216"/>
        <dbReference type="EC" id="2.7.11.1"/>
    </reaction>
</comment>
<keyword evidence="11" id="KW-1185">Reference proteome</keyword>
<sequence>MQFAISTHYLAHARLCCSHISAQRRFHTSTTALRRFFTSSFTVAMASPPSTPPARIPESSNAFRFVSTGAPCEWAEDYRPGGFHPVNLGDVFHDGRYKVIRKLVAADLRKSHYVALKIMVAKASTSDTELAILAHLSQLARKDPKSQHVTTLLGTFSHQGPNGIHRCLVFEPMGPTAASLVEELPENQPIMYGKPVRYPYWMARKILLHALRGLAFLHQNGVVHGDVQPGNLLFAIDDISFVSEDQLKQDETSTAVPLQRVDGKVDKWAPKTLYLKQSLHERVRLAPEDLCVKLSDLGAAFWTASPPAGTVTPLGLRAPELIMHQPPFSTAIDIWAFGCLIYELITGQSLFCVMMLGHDQQEQDDADDDHLIQLNDILRPLPEAMVAAWPRHDKWYDAEGQRLQPYADPNIEGSEEPYIHEPLEALFAEHKPPEVGDEEAKIVCGLMRRVLEYEPAKRPSAAELLEHPWFSE</sequence>
<evidence type="ECO:0000313" key="10">
    <source>
        <dbReference type="EMBL" id="KAH7036228.1"/>
    </source>
</evidence>
<feature type="domain" description="Protein kinase" evidence="9">
    <location>
        <begin position="86"/>
        <end position="470"/>
    </location>
</feature>
<gene>
    <name evidence="10" type="ORF">B0J12DRAFT_678609</name>
</gene>
<dbReference type="InterPro" id="IPR000719">
    <property type="entry name" value="Prot_kinase_dom"/>
</dbReference>
<dbReference type="PANTHER" id="PTHR47634">
    <property type="entry name" value="PROTEIN KINASE DOMAIN-CONTAINING PROTEIN-RELATED"/>
    <property type="match status" value="1"/>
</dbReference>
<comment type="catalytic activity">
    <reaction evidence="7">
        <text>L-threonyl-[protein] + ATP = O-phospho-L-threonyl-[protein] + ADP + H(+)</text>
        <dbReference type="Rhea" id="RHEA:46608"/>
        <dbReference type="Rhea" id="RHEA-COMP:11060"/>
        <dbReference type="Rhea" id="RHEA-COMP:11605"/>
        <dbReference type="ChEBI" id="CHEBI:15378"/>
        <dbReference type="ChEBI" id="CHEBI:30013"/>
        <dbReference type="ChEBI" id="CHEBI:30616"/>
        <dbReference type="ChEBI" id="CHEBI:61977"/>
        <dbReference type="ChEBI" id="CHEBI:456216"/>
        <dbReference type="EC" id="2.7.11.1"/>
    </reaction>
</comment>